<sequence length="139" mass="16651">MSSRQIRNKIGQAMSKIRRCLEVDRLQPTEQGIQNLDLIQLKRVLKDNWDNHDRLVKTMNTLMQLDISWAALIMDNPIERRQKREFIERNGNYAALWEPCSQAIRRSKRLYEATMRLILQRHPEADLPIRLVFEIFDYT</sequence>
<protein>
    <submittedName>
        <fullName evidence="1">Uncharacterized protein</fullName>
    </submittedName>
</protein>
<dbReference type="Proteomes" id="UP000230233">
    <property type="component" value="Chromosome III"/>
</dbReference>
<evidence type="ECO:0000313" key="2">
    <source>
        <dbReference type="Proteomes" id="UP000230233"/>
    </source>
</evidence>
<accession>A0A2G5UIR7</accession>
<name>A0A2G5UIR7_9PELO</name>
<comment type="caution">
    <text evidence="1">The sequence shown here is derived from an EMBL/GenBank/DDBJ whole genome shotgun (WGS) entry which is preliminary data.</text>
</comment>
<dbReference type="OrthoDB" id="5791144at2759"/>
<reference evidence="2" key="1">
    <citation type="submission" date="2017-10" db="EMBL/GenBank/DDBJ databases">
        <title>Rapid genome shrinkage in a self-fertile nematode reveals novel sperm competition proteins.</title>
        <authorList>
            <person name="Yin D."/>
            <person name="Schwarz E.M."/>
            <person name="Thomas C.G."/>
            <person name="Felde R.L."/>
            <person name="Korf I.F."/>
            <person name="Cutter A.D."/>
            <person name="Schartner C.M."/>
            <person name="Ralston E.J."/>
            <person name="Meyer B.J."/>
            <person name="Haag E.S."/>
        </authorList>
    </citation>
    <scope>NUCLEOTIDE SEQUENCE [LARGE SCALE GENOMIC DNA]</scope>
    <source>
        <strain evidence="2">JU1422</strain>
    </source>
</reference>
<gene>
    <name evidence="1" type="primary">Cnig_chr_III.g10903</name>
    <name evidence="1" type="ORF">B9Z55_010903</name>
</gene>
<dbReference type="EMBL" id="PDUG01000003">
    <property type="protein sequence ID" value="PIC39106.1"/>
    <property type="molecule type" value="Genomic_DNA"/>
</dbReference>
<proteinExistence type="predicted"/>
<organism evidence="1 2">
    <name type="scientific">Caenorhabditis nigoni</name>
    <dbReference type="NCBI Taxonomy" id="1611254"/>
    <lineage>
        <taxon>Eukaryota</taxon>
        <taxon>Metazoa</taxon>
        <taxon>Ecdysozoa</taxon>
        <taxon>Nematoda</taxon>
        <taxon>Chromadorea</taxon>
        <taxon>Rhabditida</taxon>
        <taxon>Rhabditina</taxon>
        <taxon>Rhabditomorpha</taxon>
        <taxon>Rhabditoidea</taxon>
        <taxon>Rhabditidae</taxon>
        <taxon>Peloderinae</taxon>
        <taxon>Caenorhabditis</taxon>
    </lineage>
</organism>
<dbReference type="AlphaFoldDB" id="A0A2G5UIR7"/>
<keyword evidence="2" id="KW-1185">Reference proteome</keyword>
<evidence type="ECO:0000313" key="1">
    <source>
        <dbReference type="EMBL" id="PIC39106.1"/>
    </source>
</evidence>